<dbReference type="EMBL" id="JBHTGP010000003">
    <property type="protein sequence ID" value="MFD0684380.1"/>
    <property type="molecule type" value="Genomic_DNA"/>
</dbReference>
<comment type="caution">
    <text evidence="3">The sequence shown here is derived from an EMBL/GenBank/DDBJ whole genome shotgun (WGS) entry which is preliminary data.</text>
</comment>
<organism evidence="3 4">
    <name type="scientific">Actinomadura fibrosa</name>
    <dbReference type="NCBI Taxonomy" id="111802"/>
    <lineage>
        <taxon>Bacteria</taxon>
        <taxon>Bacillati</taxon>
        <taxon>Actinomycetota</taxon>
        <taxon>Actinomycetes</taxon>
        <taxon>Streptosporangiales</taxon>
        <taxon>Thermomonosporaceae</taxon>
        <taxon>Actinomadura</taxon>
    </lineage>
</organism>
<protein>
    <submittedName>
        <fullName evidence="3">Uncharacterized protein</fullName>
    </submittedName>
</protein>
<sequence length="472" mass="51988">MSGAKRITVDAGAWQEAQAAAARLRDVRRDVPALVEAVRRQQREELDRTFGEAEERQRRFERMLTGLSDEAKRSELRTAQRLRDQADRLRGQLGSALERAGAEQDERIRAALERERAERRAELEVLARDLDGLREGRDRAASAAERVLADARLLRDAIAAELPHERFAPGRLDRLERRLATAEANLAGGLAAESLGLLQDTFLDLADLRADLVLLDQEWRTARVAALDALTMVAERVRFAAELPAPDERGEPIDGLAFDVDHWSGGALAELRTDLESRTGRIRDGDALSTEELREVVRRDAPELERRLDDAVTRATAALLASQARVNVAEQVVDAVEDATGFAWAENAYEGGDQRAAFYSKLRHLNDNEIVIEVAHEDGEDGPGALAVRILSYDRDTASEEELAERAREITTGLRERGLPVGEPVADASGPDPALADFDSLRTTAREAQAVTARSSPRLDPASGIDGADERR</sequence>
<reference evidence="4" key="1">
    <citation type="journal article" date="2019" name="Int. J. Syst. Evol. Microbiol.">
        <title>The Global Catalogue of Microorganisms (GCM) 10K type strain sequencing project: providing services to taxonomists for standard genome sequencing and annotation.</title>
        <authorList>
            <consortium name="The Broad Institute Genomics Platform"/>
            <consortium name="The Broad Institute Genome Sequencing Center for Infectious Disease"/>
            <person name="Wu L."/>
            <person name="Ma J."/>
        </authorList>
    </citation>
    <scope>NUCLEOTIDE SEQUENCE [LARGE SCALE GENOMIC DNA]</scope>
    <source>
        <strain evidence="4">JCM 9371</strain>
    </source>
</reference>
<dbReference type="Proteomes" id="UP001597063">
    <property type="component" value="Unassembled WGS sequence"/>
</dbReference>
<evidence type="ECO:0000256" key="1">
    <source>
        <dbReference type="SAM" id="Coils"/>
    </source>
</evidence>
<gene>
    <name evidence="3" type="ORF">ACFQZM_07740</name>
</gene>
<proteinExistence type="predicted"/>
<evidence type="ECO:0000313" key="3">
    <source>
        <dbReference type="EMBL" id="MFD0684380.1"/>
    </source>
</evidence>
<accession>A0ABW2XFI5</accession>
<keyword evidence="4" id="KW-1185">Reference proteome</keyword>
<evidence type="ECO:0000256" key="2">
    <source>
        <dbReference type="SAM" id="MobiDB-lite"/>
    </source>
</evidence>
<feature type="coiled-coil region" evidence="1">
    <location>
        <begin position="72"/>
        <end position="129"/>
    </location>
</feature>
<keyword evidence="1" id="KW-0175">Coiled coil</keyword>
<name>A0ABW2XFI5_9ACTN</name>
<feature type="region of interest" description="Disordered" evidence="2">
    <location>
        <begin position="417"/>
        <end position="472"/>
    </location>
</feature>
<evidence type="ECO:0000313" key="4">
    <source>
        <dbReference type="Proteomes" id="UP001597063"/>
    </source>
</evidence>
<dbReference type="RefSeq" id="WP_131756757.1">
    <property type="nucleotide sequence ID" value="NZ_CAACUY010000020.1"/>
</dbReference>